<name>A0A4Y2II45_ARAVE</name>
<sequence>MYWINNSNEMTFPIHLLIILFQENYKNSSKNALRTISIPVPSSEIADYIDKLGKGKSSGFTNLMIKRMPIKSVIRLTEIINGILKLQYFPNQWKSAIEAPILKPGKKPQGPKQLPAH</sequence>
<protein>
    <recommendedName>
        <fullName evidence="3">RNA-directed DNA polymerase from transposon X-element</fullName>
    </recommendedName>
</protein>
<evidence type="ECO:0000313" key="2">
    <source>
        <dbReference type="Proteomes" id="UP000499080"/>
    </source>
</evidence>
<evidence type="ECO:0000313" key="1">
    <source>
        <dbReference type="EMBL" id="GBM76932.1"/>
    </source>
</evidence>
<dbReference type="EMBL" id="BGPR01002653">
    <property type="protein sequence ID" value="GBM76932.1"/>
    <property type="molecule type" value="Genomic_DNA"/>
</dbReference>
<evidence type="ECO:0008006" key="3">
    <source>
        <dbReference type="Google" id="ProtNLM"/>
    </source>
</evidence>
<proteinExistence type="predicted"/>
<reference evidence="1 2" key="1">
    <citation type="journal article" date="2019" name="Sci. Rep.">
        <title>Orb-weaving spider Araneus ventricosus genome elucidates the spidroin gene catalogue.</title>
        <authorList>
            <person name="Kono N."/>
            <person name="Nakamura H."/>
            <person name="Ohtoshi R."/>
            <person name="Moran D.A.P."/>
            <person name="Shinohara A."/>
            <person name="Yoshida Y."/>
            <person name="Fujiwara M."/>
            <person name="Mori M."/>
            <person name="Tomita M."/>
            <person name="Arakawa K."/>
        </authorList>
    </citation>
    <scope>NUCLEOTIDE SEQUENCE [LARGE SCALE GENOMIC DNA]</scope>
</reference>
<keyword evidence="2" id="KW-1185">Reference proteome</keyword>
<dbReference type="AlphaFoldDB" id="A0A4Y2II45"/>
<organism evidence="1 2">
    <name type="scientific">Araneus ventricosus</name>
    <name type="common">Orbweaver spider</name>
    <name type="synonym">Epeira ventricosa</name>
    <dbReference type="NCBI Taxonomy" id="182803"/>
    <lineage>
        <taxon>Eukaryota</taxon>
        <taxon>Metazoa</taxon>
        <taxon>Ecdysozoa</taxon>
        <taxon>Arthropoda</taxon>
        <taxon>Chelicerata</taxon>
        <taxon>Arachnida</taxon>
        <taxon>Araneae</taxon>
        <taxon>Araneomorphae</taxon>
        <taxon>Entelegynae</taxon>
        <taxon>Araneoidea</taxon>
        <taxon>Araneidae</taxon>
        <taxon>Araneus</taxon>
    </lineage>
</organism>
<dbReference type="OrthoDB" id="415068at2759"/>
<gene>
    <name evidence="1" type="ORF">AVEN_132432_1</name>
</gene>
<dbReference type="Proteomes" id="UP000499080">
    <property type="component" value="Unassembled WGS sequence"/>
</dbReference>
<accession>A0A4Y2II45</accession>
<comment type="caution">
    <text evidence="1">The sequence shown here is derived from an EMBL/GenBank/DDBJ whole genome shotgun (WGS) entry which is preliminary data.</text>
</comment>